<dbReference type="Pfam" id="PF22692">
    <property type="entry name" value="LlgE_F_G_D1"/>
    <property type="match status" value="1"/>
</dbReference>
<evidence type="ECO:0000313" key="12">
    <source>
        <dbReference type="Proteomes" id="UP000294656"/>
    </source>
</evidence>
<dbReference type="InterPro" id="IPR011491">
    <property type="entry name" value="FlgE_D2"/>
</dbReference>
<gene>
    <name evidence="11" type="ORF">DFP79_2784</name>
</gene>
<dbReference type="OrthoDB" id="8578401at2"/>
<dbReference type="Pfam" id="PF00460">
    <property type="entry name" value="Flg_bb_rod"/>
    <property type="match status" value="1"/>
</dbReference>
<name>A0A4V3CG37_9GAMM</name>
<dbReference type="InterPro" id="IPR019776">
    <property type="entry name" value="Flagellar_basal_body_rod_CS"/>
</dbReference>
<dbReference type="PANTHER" id="PTHR30435:SF1">
    <property type="entry name" value="FLAGELLAR HOOK PROTEIN FLGE"/>
    <property type="match status" value="1"/>
</dbReference>
<comment type="function">
    <text evidence="5">A flexible structure which links the flagellar filament to the drive apparatus in the basal body.</text>
</comment>
<sequence>MGFNTALSGIKASADYLGVTGNNIANADTTGFKKSRIEFGDLYNTNVIGSGSSNTIGSGVSVNNIAQDFSAGNYNDTGNNLDVAVDGSGFFVIDEGGVQTYSRAGDFKLDEDGNLVTNDGGFVQGYNAVNGAIGGTLENLQVPTERIAPQATTEVDIQVNLNSSDEDVPAYIAQSFDPTDPDTYTYAQTTTQTDGAGDQHVITLYYAKSEDPNTYQVYATVGGELQDSTGTDWLAADTFVTFDDADGTTSGTAYSAIYSGNTGPGVGDIGTTLAFTITGTDDDGDTLTRTFDPAVAGDVTTPEGNARESFDPDDPETYTYNNTNTIYDSLGESHTIGYYFIKQGENNTWELKVTVDGESTDSDGNLFLPEDTIVQFDSSGNLTGTFTGYEPYTTPVPATDLTITGWDPTNLAGEIELSFTDSTQYAITSTDTFGQDGYAAGELQGVSFDEDGYLIATYTNQQTATLGQIALATFDNTDGLSPSGNTGWVASSSSGAANIGKPNTGTLGSIKGGSLEESNVDLTSELVALIEAQRNYQANSKTLETENTVTQTIINLR</sequence>
<protein>
    <recommendedName>
        <fullName evidence="3 5">Flagellar hook protein FlgE</fullName>
    </recommendedName>
</protein>
<dbReference type="RefSeq" id="WP_133504512.1">
    <property type="nucleotide sequence ID" value="NZ_SNXC01000014.1"/>
</dbReference>
<organism evidence="11 12">
    <name type="scientific">Marinomonas balearica</name>
    <dbReference type="NCBI Taxonomy" id="491947"/>
    <lineage>
        <taxon>Bacteria</taxon>
        <taxon>Pseudomonadati</taxon>
        <taxon>Pseudomonadota</taxon>
        <taxon>Gammaproteobacteria</taxon>
        <taxon>Oceanospirillales</taxon>
        <taxon>Oceanospirillaceae</taxon>
        <taxon>Marinomonas</taxon>
    </lineage>
</organism>
<feature type="region of interest" description="Disordered" evidence="6">
    <location>
        <begin position="294"/>
        <end position="314"/>
    </location>
</feature>
<comment type="similarity">
    <text evidence="2 5">Belongs to the flagella basal body rod proteins family.</text>
</comment>
<feature type="domain" description="Flagellar hook protein FlgE/F/G-like D1" evidence="10">
    <location>
        <begin position="84"/>
        <end position="157"/>
    </location>
</feature>
<dbReference type="NCBIfam" id="TIGR03506">
    <property type="entry name" value="FlgEFG_subfam"/>
    <property type="match status" value="2"/>
</dbReference>
<dbReference type="InterPro" id="IPR037925">
    <property type="entry name" value="FlgE/F/G-like"/>
</dbReference>
<feature type="domain" description="Flagellar basal body rod protein N-terminal" evidence="7">
    <location>
        <begin position="3"/>
        <end position="33"/>
    </location>
</feature>
<feature type="domain" description="Flagellar hook protein FlgE D2" evidence="9">
    <location>
        <begin position="303"/>
        <end position="438"/>
    </location>
</feature>
<dbReference type="InterPro" id="IPR010930">
    <property type="entry name" value="Flg_bb/hook_C_dom"/>
</dbReference>
<dbReference type="SUPFAM" id="SSF117143">
    <property type="entry name" value="Flagellar hook protein flgE"/>
    <property type="match status" value="2"/>
</dbReference>
<proteinExistence type="inferred from homology"/>
<evidence type="ECO:0000256" key="4">
    <source>
        <dbReference type="ARBA" id="ARBA00023143"/>
    </source>
</evidence>
<dbReference type="PANTHER" id="PTHR30435">
    <property type="entry name" value="FLAGELLAR PROTEIN"/>
    <property type="match status" value="1"/>
</dbReference>
<keyword evidence="11" id="KW-0966">Cell projection</keyword>
<feature type="domain" description="Flagellar hook protein FlgE D2" evidence="9">
    <location>
        <begin position="160"/>
        <end position="263"/>
    </location>
</feature>
<evidence type="ECO:0000256" key="6">
    <source>
        <dbReference type="SAM" id="MobiDB-lite"/>
    </source>
</evidence>
<dbReference type="AlphaFoldDB" id="A0A4V3CG37"/>
<dbReference type="Gene3D" id="2.60.98.20">
    <property type="entry name" value="Flagellar hook protein FlgE"/>
    <property type="match status" value="1"/>
</dbReference>
<dbReference type="Pfam" id="PF06429">
    <property type="entry name" value="Flg_bbr_C"/>
    <property type="match status" value="1"/>
</dbReference>
<dbReference type="Proteomes" id="UP000294656">
    <property type="component" value="Unassembled WGS sequence"/>
</dbReference>
<dbReference type="InterPro" id="IPR037058">
    <property type="entry name" value="Falgellar_hook_FlgE_sf"/>
</dbReference>
<evidence type="ECO:0000313" key="11">
    <source>
        <dbReference type="EMBL" id="TDO96212.1"/>
    </source>
</evidence>
<dbReference type="GO" id="GO:0005829">
    <property type="term" value="C:cytosol"/>
    <property type="evidence" value="ECO:0007669"/>
    <property type="project" value="TreeGrafter"/>
</dbReference>
<feature type="domain" description="Flagellar basal-body/hook protein C-terminal" evidence="8">
    <location>
        <begin position="512"/>
        <end position="556"/>
    </location>
</feature>
<evidence type="ECO:0000256" key="1">
    <source>
        <dbReference type="ARBA" id="ARBA00004117"/>
    </source>
</evidence>
<dbReference type="GO" id="GO:0071978">
    <property type="term" value="P:bacterial-type flagellum-dependent swarming motility"/>
    <property type="evidence" value="ECO:0007669"/>
    <property type="project" value="TreeGrafter"/>
</dbReference>
<dbReference type="Pfam" id="PF07559">
    <property type="entry name" value="FlgE_D2"/>
    <property type="match status" value="2"/>
</dbReference>
<evidence type="ECO:0000256" key="3">
    <source>
        <dbReference type="ARBA" id="ARBA00019015"/>
    </source>
</evidence>
<keyword evidence="12" id="KW-1185">Reference proteome</keyword>
<comment type="caution">
    <text evidence="11">The sequence shown here is derived from an EMBL/GenBank/DDBJ whole genome shotgun (WGS) entry which is preliminary data.</text>
</comment>
<evidence type="ECO:0000259" key="10">
    <source>
        <dbReference type="Pfam" id="PF22692"/>
    </source>
</evidence>
<dbReference type="InterPro" id="IPR001444">
    <property type="entry name" value="Flag_bb_rod_N"/>
</dbReference>
<dbReference type="InterPro" id="IPR020013">
    <property type="entry name" value="Flagellar_FlgE/F/G"/>
</dbReference>
<keyword evidence="4 5" id="KW-0975">Bacterial flagellum</keyword>
<evidence type="ECO:0000259" key="8">
    <source>
        <dbReference type="Pfam" id="PF06429"/>
    </source>
</evidence>
<dbReference type="GO" id="GO:0009425">
    <property type="term" value="C:bacterial-type flagellum basal body"/>
    <property type="evidence" value="ECO:0007669"/>
    <property type="project" value="UniProtKB-SubCell"/>
</dbReference>
<keyword evidence="11" id="KW-0969">Cilium</keyword>
<accession>A0A4V3CG37</accession>
<evidence type="ECO:0000256" key="2">
    <source>
        <dbReference type="ARBA" id="ARBA00009677"/>
    </source>
</evidence>
<evidence type="ECO:0000259" key="7">
    <source>
        <dbReference type="Pfam" id="PF00460"/>
    </source>
</evidence>
<comment type="subcellular location">
    <subcellularLocation>
        <location evidence="1 5">Bacterial flagellum basal body</location>
    </subcellularLocation>
</comment>
<dbReference type="InterPro" id="IPR053967">
    <property type="entry name" value="LlgE_F_G-like_D1"/>
</dbReference>
<dbReference type="GO" id="GO:0009424">
    <property type="term" value="C:bacterial-type flagellum hook"/>
    <property type="evidence" value="ECO:0007669"/>
    <property type="project" value="TreeGrafter"/>
</dbReference>
<dbReference type="PROSITE" id="PS00588">
    <property type="entry name" value="FLAGELLA_BB_ROD"/>
    <property type="match status" value="1"/>
</dbReference>
<keyword evidence="11" id="KW-0282">Flagellum</keyword>
<evidence type="ECO:0000259" key="9">
    <source>
        <dbReference type="Pfam" id="PF07559"/>
    </source>
</evidence>
<evidence type="ECO:0000256" key="5">
    <source>
        <dbReference type="RuleBase" id="RU362116"/>
    </source>
</evidence>
<reference evidence="11 12" key="1">
    <citation type="submission" date="2019-03" db="EMBL/GenBank/DDBJ databases">
        <title>Genomic Encyclopedia of Type Strains, Phase III (KMG-III): the genomes of soil and plant-associated and newly described type strains.</title>
        <authorList>
            <person name="Whitman W."/>
        </authorList>
    </citation>
    <scope>NUCLEOTIDE SEQUENCE [LARGE SCALE GENOMIC DNA]</scope>
    <source>
        <strain evidence="11 12">CECT 7378</strain>
    </source>
</reference>
<dbReference type="EMBL" id="SNXC01000014">
    <property type="protein sequence ID" value="TDO96212.1"/>
    <property type="molecule type" value="Genomic_DNA"/>
</dbReference>